<comment type="caution">
    <text evidence="1">The sequence shown here is derived from an EMBL/GenBank/DDBJ whole genome shotgun (WGS) entry which is preliminary data.</text>
</comment>
<evidence type="ECO:0000313" key="2">
    <source>
        <dbReference type="Proteomes" id="UP000287651"/>
    </source>
</evidence>
<name>A0A426X852_ENSVE</name>
<gene>
    <name evidence="1" type="ORF">B296_00009017</name>
</gene>
<sequence length="77" mass="8514">MGVLKPIRPLNSISLEVNGSNLHPCGVGGSVEPKIVLRARDPPDRASLFPYREVNLHAWIIKIRGDVVMFLKIVSLI</sequence>
<reference evidence="1 2" key="1">
    <citation type="journal article" date="2014" name="Agronomy (Basel)">
        <title>A Draft Genome Sequence for Ensete ventricosum, the Drought-Tolerant Tree Against Hunger.</title>
        <authorList>
            <person name="Harrison J."/>
            <person name="Moore K.A."/>
            <person name="Paszkiewicz K."/>
            <person name="Jones T."/>
            <person name="Grant M."/>
            <person name="Ambacheew D."/>
            <person name="Muzemil S."/>
            <person name="Studholme D.J."/>
        </authorList>
    </citation>
    <scope>NUCLEOTIDE SEQUENCE [LARGE SCALE GENOMIC DNA]</scope>
</reference>
<protein>
    <submittedName>
        <fullName evidence="1">Uncharacterized protein</fullName>
    </submittedName>
</protein>
<evidence type="ECO:0000313" key="1">
    <source>
        <dbReference type="EMBL" id="RRT35649.1"/>
    </source>
</evidence>
<dbReference type="EMBL" id="AMZH03024710">
    <property type="protein sequence ID" value="RRT35649.1"/>
    <property type="molecule type" value="Genomic_DNA"/>
</dbReference>
<organism evidence="1 2">
    <name type="scientific">Ensete ventricosum</name>
    <name type="common">Abyssinian banana</name>
    <name type="synonym">Musa ensete</name>
    <dbReference type="NCBI Taxonomy" id="4639"/>
    <lineage>
        <taxon>Eukaryota</taxon>
        <taxon>Viridiplantae</taxon>
        <taxon>Streptophyta</taxon>
        <taxon>Embryophyta</taxon>
        <taxon>Tracheophyta</taxon>
        <taxon>Spermatophyta</taxon>
        <taxon>Magnoliopsida</taxon>
        <taxon>Liliopsida</taxon>
        <taxon>Zingiberales</taxon>
        <taxon>Musaceae</taxon>
        <taxon>Ensete</taxon>
    </lineage>
</organism>
<dbReference type="AlphaFoldDB" id="A0A426X852"/>
<proteinExistence type="predicted"/>
<accession>A0A426X852</accession>
<dbReference type="Proteomes" id="UP000287651">
    <property type="component" value="Unassembled WGS sequence"/>
</dbReference>